<dbReference type="Proteomes" id="UP001161325">
    <property type="component" value="Unassembled WGS sequence"/>
</dbReference>
<dbReference type="Pfam" id="PF13561">
    <property type="entry name" value="adh_short_C2"/>
    <property type="match status" value="1"/>
</dbReference>
<dbReference type="EMBL" id="BRXS01000006">
    <property type="protein sequence ID" value="GLC27506.1"/>
    <property type="molecule type" value="Genomic_DNA"/>
</dbReference>
<comment type="similarity">
    <text evidence="1">Belongs to the short-chain dehydrogenases/reductases (SDR) family.</text>
</comment>
<evidence type="ECO:0000256" key="2">
    <source>
        <dbReference type="ARBA" id="ARBA00023002"/>
    </source>
</evidence>
<protein>
    <submittedName>
        <fullName evidence="4">Beta-ketoacyl-ACP reductase</fullName>
    </submittedName>
</protein>
<sequence length="254" mass="26255">MSPLLGLRGKRAVVSGGSRGIGAATVRLLACAGADVVVGYRSRREEADAVVAEARSAGVKAVAHAADLTSSEGAESLVQAAVSAFGGVDVVVVNHGVWPVEEVPVADMDDARWRHTLLQNVDSMFWLSRAAARALAPDGRLVMVSSTAGQRGEAMHADYAATKGAMISFVKSMAVELAPRGITVNSVAPGWVDTEMTDSAMREGGRERIAANIPIGRVATAEDIAGPILFLCSPLARHVTGEILNVNGGSVLCG</sequence>
<feature type="domain" description="Ketoreductase" evidence="3">
    <location>
        <begin position="10"/>
        <end position="194"/>
    </location>
</feature>
<evidence type="ECO:0000259" key="3">
    <source>
        <dbReference type="SMART" id="SM00822"/>
    </source>
</evidence>
<dbReference type="PRINTS" id="PR00081">
    <property type="entry name" value="GDHRDH"/>
</dbReference>
<name>A0AA37V872_9BACT</name>
<dbReference type="PANTHER" id="PTHR42760">
    <property type="entry name" value="SHORT-CHAIN DEHYDROGENASES/REDUCTASES FAMILY MEMBER"/>
    <property type="match status" value="1"/>
</dbReference>
<dbReference type="CDD" id="cd05233">
    <property type="entry name" value="SDR_c"/>
    <property type="match status" value="1"/>
</dbReference>
<dbReference type="InterPro" id="IPR002347">
    <property type="entry name" value="SDR_fam"/>
</dbReference>
<dbReference type="InterPro" id="IPR036291">
    <property type="entry name" value="NAD(P)-bd_dom_sf"/>
</dbReference>
<keyword evidence="5" id="KW-1185">Reference proteome</keyword>
<dbReference type="PRINTS" id="PR00080">
    <property type="entry name" value="SDRFAMILY"/>
</dbReference>
<proteinExistence type="inferred from homology"/>
<gene>
    <name evidence="4" type="ORF">rosag_40190</name>
</gene>
<evidence type="ECO:0000313" key="5">
    <source>
        <dbReference type="Proteomes" id="UP001161325"/>
    </source>
</evidence>
<dbReference type="GO" id="GO:0016616">
    <property type="term" value="F:oxidoreductase activity, acting on the CH-OH group of donors, NAD or NADP as acceptor"/>
    <property type="evidence" value="ECO:0007669"/>
    <property type="project" value="TreeGrafter"/>
</dbReference>
<organism evidence="4 5">
    <name type="scientific">Roseisolibacter agri</name>
    <dbReference type="NCBI Taxonomy" id="2014610"/>
    <lineage>
        <taxon>Bacteria</taxon>
        <taxon>Pseudomonadati</taxon>
        <taxon>Gemmatimonadota</taxon>
        <taxon>Gemmatimonadia</taxon>
        <taxon>Gemmatimonadales</taxon>
        <taxon>Gemmatimonadaceae</taxon>
        <taxon>Roseisolibacter</taxon>
    </lineage>
</organism>
<dbReference type="InterPro" id="IPR020904">
    <property type="entry name" value="Sc_DH/Rdtase_CS"/>
</dbReference>
<dbReference type="SMART" id="SM00822">
    <property type="entry name" value="PKS_KR"/>
    <property type="match status" value="1"/>
</dbReference>
<dbReference type="PROSITE" id="PS00061">
    <property type="entry name" value="ADH_SHORT"/>
    <property type="match status" value="1"/>
</dbReference>
<evidence type="ECO:0000256" key="1">
    <source>
        <dbReference type="ARBA" id="ARBA00006484"/>
    </source>
</evidence>
<dbReference type="RefSeq" id="WP_284351944.1">
    <property type="nucleotide sequence ID" value="NZ_BRXS01000006.1"/>
</dbReference>
<dbReference type="FunFam" id="3.40.50.720:FF:000084">
    <property type="entry name" value="Short-chain dehydrogenase reductase"/>
    <property type="match status" value="1"/>
</dbReference>
<dbReference type="PANTHER" id="PTHR42760:SF133">
    <property type="entry name" value="3-OXOACYL-[ACYL-CARRIER-PROTEIN] REDUCTASE"/>
    <property type="match status" value="1"/>
</dbReference>
<comment type="caution">
    <text evidence="4">The sequence shown here is derived from an EMBL/GenBank/DDBJ whole genome shotgun (WGS) entry which is preliminary data.</text>
</comment>
<dbReference type="AlphaFoldDB" id="A0AA37V872"/>
<dbReference type="GO" id="GO:0006633">
    <property type="term" value="P:fatty acid biosynthetic process"/>
    <property type="evidence" value="ECO:0007669"/>
    <property type="project" value="TreeGrafter"/>
</dbReference>
<dbReference type="GO" id="GO:0048038">
    <property type="term" value="F:quinone binding"/>
    <property type="evidence" value="ECO:0007669"/>
    <property type="project" value="TreeGrafter"/>
</dbReference>
<dbReference type="Gene3D" id="3.40.50.720">
    <property type="entry name" value="NAD(P)-binding Rossmann-like Domain"/>
    <property type="match status" value="1"/>
</dbReference>
<keyword evidence="2" id="KW-0560">Oxidoreductase</keyword>
<dbReference type="SUPFAM" id="SSF51735">
    <property type="entry name" value="NAD(P)-binding Rossmann-fold domains"/>
    <property type="match status" value="1"/>
</dbReference>
<accession>A0AA37V872</accession>
<dbReference type="InterPro" id="IPR057326">
    <property type="entry name" value="KR_dom"/>
</dbReference>
<reference evidence="4" key="1">
    <citation type="submission" date="2022-08" db="EMBL/GenBank/DDBJ databases">
        <title>Draft genome sequencing of Roseisolibacter agri AW1220.</title>
        <authorList>
            <person name="Tobiishi Y."/>
            <person name="Tonouchi A."/>
        </authorList>
    </citation>
    <scope>NUCLEOTIDE SEQUENCE</scope>
    <source>
        <strain evidence="4">AW1220</strain>
    </source>
</reference>
<evidence type="ECO:0000313" key="4">
    <source>
        <dbReference type="EMBL" id="GLC27506.1"/>
    </source>
</evidence>